<evidence type="ECO:0000313" key="2">
    <source>
        <dbReference type="Proteomes" id="UP000057043"/>
    </source>
</evidence>
<dbReference type="AlphaFoldDB" id="A0A101FS18"/>
<gene>
    <name evidence="1" type="ORF">XD72_2332</name>
</gene>
<evidence type="ECO:0000313" key="1">
    <source>
        <dbReference type="EMBL" id="KUK43292.1"/>
    </source>
</evidence>
<organism evidence="1 2">
    <name type="scientific">Methanothrix harundinacea</name>
    <dbReference type="NCBI Taxonomy" id="301375"/>
    <lineage>
        <taxon>Archaea</taxon>
        <taxon>Methanobacteriati</taxon>
        <taxon>Methanobacteriota</taxon>
        <taxon>Stenosarchaea group</taxon>
        <taxon>Methanomicrobia</taxon>
        <taxon>Methanotrichales</taxon>
        <taxon>Methanotrichaceae</taxon>
        <taxon>Methanothrix</taxon>
    </lineage>
</organism>
<protein>
    <submittedName>
        <fullName evidence="1">Uncharacterized protein</fullName>
    </submittedName>
</protein>
<accession>A0A101FS18</accession>
<comment type="caution">
    <text evidence="1">The sequence shown here is derived from an EMBL/GenBank/DDBJ whole genome shotgun (WGS) entry which is preliminary data.</text>
</comment>
<dbReference type="Proteomes" id="UP000057043">
    <property type="component" value="Unassembled WGS sequence"/>
</dbReference>
<name>A0A101FS18_9EURY</name>
<sequence>MKRMAIKTALAAALLIGLVIGPSIGEDVEQAIKLGSIGETTCYGDTQLNSGDSTHTSYIVGPMIDEIWVCGYLYVPEYGSWYTGGWKRASPGFYSVGYRIGSSMPPGDYACTHHYFYEPGYPPVDKWTDRLGNVLSAEAAKNIAAEVASAEEIST</sequence>
<reference evidence="1 2" key="1">
    <citation type="journal article" date="2015" name="MBio">
        <title>Genome-Resolved Metagenomic Analysis Reveals Roles for Candidate Phyla and Other Microbial Community Members in Biogeochemical Transformations in Oil Reservoirs.</title>
        <authorList>
            <person name="Hu P."/>
            <person name="Tom L."/>
            <person name="Singh A."/>
            <person name="Thomas B.C."/>
            <person name="Baker B.J."/>
            <person name="Piceno Y.M."/>
            <person name="Andersen G.L."/>
            <person name="Banfield J.F."/>
        </authorList>
    </citation>
    <scope>NUCLEOTIDE SEQUENCE [LARGE SCALE GENOMIC DNA]</scope>
    <source>
        <strain evidence="1">57_489</strain>
    </source>
</reference>
<dbReference type="PATRIC" id="fig|301375.7.peg.1707"/>
<dbReference type="EMBL" id="LGFT01000091">
    <property type="protein sequence ID" value="KUK43292.1"/>
    <property type="molecule type" value="Genomic_DNA"/>
</dbReference>
<proteinExistence type="predicted"/>